<accession>A0A916VRY6</accession>
<name>A0A916VRY6_9RHOB</name>
<dbReference type="InterPro" id="IPR014710">
    <property type="entry name" value="RmlC-like_jellyroll"/>
</dbReference>
<dbReference type="EMBL" id="BMKA01000003">
    <property type="protein sequence ID" value="GGA24236.1"/>
    <property type="molecule type" value="Genomic_DNA"/>
</dbReference>
<protein>
    <submittedName>
        <fullName evidence="5">Transcriptional regulator</fullName>
    </submittedName>
</protein>
<dbReference type="PROSITE" id="PS01124">
    <property type="entry name" value="HTH_ARAC_FAMILY_2"/>
    <property type="match status" value="1"/>
</dbReference>
<dbReference type="PANTHER" id="PTHR43280:SF32">
    <property type="entry name" value="TRANSCRIPTIONAL REGULATORY PROTEIN"/>
    <property type="match status" value="1"/>
</dbReference>
<dbReference type="Gene3D" id="2.60.120.10">
    <property type="entry name" value="Jelly Rolls"/>
    <property type="match status" value="1"/>
</dbReference>
<keyword evidence="1" id="KW-0805">Transcription regulation</keyword>
<dbReference type="GO" id="GO:0003700">
    <property type="term" value="F:DNA-binding transcription factor activity"/>
    <property type="evidence" value="ECO:0007669"/>
    <property type="project" value="InterPro"/>
</dbReference>
<dbReference type="RefSeq" id="WP_188676139.1">
    <property type="nucleotide sequence ID" value="NZ_BMKA01000003.1"/>
</dbReference>
<evidence type="ECO:0000256" key="1">
    <source>
        <dbReference type="ARBA" id="ARBA00023015"/>
    </source>
</evidence>
<dbReference type="Proteomes" id="UP000628017">
    <property type="component" value="Unassembled WGS sequence"/>
</dbReference>
<gene>
    <name evidence="5" type="ORF">GCM10011498_26570</name>
</gene>
<dbReference type="PRINTS" id="PR00032">
    <property type="entry name" value="HTHARAC"/>
</dbReference>
<dbReference type="GO" id="GO:0043565">
    <property type="term" value="F:sequence-specific DNA binding"/>
    <property type="evidence" value="ECO:0007669"/>
    <property type="project" value="InterPro"/>
</dbReference>
<evidence type="ECO:0000259" key="4">
    <source>
        <dbReference type="PROSITE" id="PS01124"/>
    </source>
</evidence>
<dbReference type="PANTHER" id="PTHR43280">
    <property type="entry name" value="ARAC-FAMILY TRANSCRIPTIONAL REGULATOR"/>
    <property type="match status" value="1"/>
</dbReference>
<sequence>MDDDSPTLIRDTEQRVFVGSLAGTLRSSHPELRLDSVNGLHKFFWISKGNGRCMINGVTRSFGPNTVIFIPHDVPHRLELSSNVYGVVVTVDPNVAVVLPDHSVFMPILNLMDQKQIANRFDRISAEFNTTGIGRNLAVEYLVGLLSVHLARMAQKHFKEPQTNAAQRLMEAFVNMLEKDYRTGRTLAEYAKVLGVTPTHLTRVCQQVNGKSASRLIQERVLAEARMMLSNTDHKILEISNQLGFSSPAYFTRLFSAKQGQSPKAYRQTAQK</sequence>
<dbReference type="InterPro" id="IPR018060">
    <property type="entry name" value="HTH_AraC"/>
</dbReference>
<proteinExistence type="predicted"/>
<dbReference type="SUPFAM" id="SSF46689">
    <property type="entry name" value="Homeodomain-like"/>
    <property type="match status" value="1"/>
</dbReference>
<evidence type="ECO:0000256" key="3">
    <source>
        <dbReference type="ARBA" id="ARBA00023163"/>
    </source>
</evidence>
<keyword evidence="6" id="KW-1185">Reference proteome</keyword>
<dbReference type="InterPro" id="IPR037923">
    <property type="entry name" value="HTH-like"/>
</dbReference>
<keyword evidence="3" id="KW-0804">Transcription</keyword>
<dbReference type="AlphaFoldDB" id="A0A916VRY6"/>
<reference evidence="5" key="1">
    <citation type="journal article" date="2014" name="Int. J. Syst. Evol. Microbiol.">
        <title>Complete genome sequence of Corynebacterium casei LMG S-19264T (=DSM 44701T), isolated from a smear-ripened cheese.</title>
        <authorList>
            <consortium name="US DOE Joint Genome Institute (JGI-PGF)"/>
            <person name="Walter F."/>
            <person name="Albersmeier A."/>
            <person name="Kalinowski J."/>
            <person name="Ruckert C."/>
        </authorList>
    </citation>
    <scope>NUCLEOTIDE SEQUENCE</scope>
    <source>
        <strain evidence="5">CGMCC 1.15880</strain>
    </source>
</reference>
<evidence type="ECO:0000313" key="6">
    <source>
        <dbReference type="Proteomes" id="UP000628017"/>
    </source>
</evidence>
<reference evidence="5" key="2">
    <citation type="submission" date="2020-09" db="EMBL/GenBank/DDBJ databases">
        <authorList>
            <person name="Sun Q."/>
            <person name="Zhou Y."/>
        </authorList>
    </citation>
    <scope>NUCLEOTIDE SEQUENCE</scope>
    <source>
        <strain evidence="5">CGMCC 1.15880</strain>
    </source>
</reference>
<keyword evidence="2" id="KW-0238">DNA-binding</keyword>
<organism evidence="5 6">
    <name type="scientific">Neptunicoccus cionae</name>
    <dbReference type="NCBI Taxonomy" id="2035344"/>
    <lineage>
        <taxon>Bacteria</taxon>
        <taxon>Pseudomonadati</taxon>
        <taxon>Pseudomonadota</taxon>
        <taxon>Alphaproteobacteria</taxon>
        <taxon>Rhodobacterales</taxon>
        <taxon>Paracoccaceae</taxon>
        <taxon>Neptunicoccus</taxon>
    </lineage>
</organism>
<dbReference type="InterPro" id="IPR020449">
    <property type="entry name" value="Tscrpt_reg_AraC-type_HTH"/>
</dbReference>
<dbReference type="Pfam" id="PF12833">
    <property type="entry name" value="HTH_18"/>
    <property type="match status" value="1"/>
</dbReference>
<evidence type="ECO:0000313" key="5">
    <source>
        <dbReference type="EMBL" id="GGA24236.1"/>
    </source>
</evidence>
<evidence type="ECO:0000256" key="2">
    <source>
        <dbReference type="ARBA" id="ARBA00023125"/>
    </source>
</evidence>
<dbReference type="Gene3D" id="1.10.10.60">
    <property type="entry name" value="Homeodomain-like"/>
    <property type="match status" value="1"/>
</dbReference>
<dbReference type="SMART" id="SM00342">
    <property type="entry name" value="HTH_ARAC"/>
    <property type="match status" value="1"/>
</dbReference>
<dbReference type="SUPFAM" id="SSF51215">
    <property type="entry name" value="Regulatory protein AraC"/>
    <property type="match status" value="1"/>
</dbReference>
<feature type="domain" description="HTH araC/xylS-type" evidence="4">
    <location>
        <begin position="171"/>
        <end position="269"/>
    </location>
</feature>
<dbReference type="InterPro" id="IPR009057">
    <property type="entry name" value="Homeodomain-like_sf"/>
</dbReference>
<comment type="caution">
    <text evidence="5">The sequence shown here is derived from an EMBL/GenBank/DDBJ whole genome shotgun (WGS) entry which is preliminary data.</text>
</comment>